<proteinExistence type="predicted"/>
<gene>
    <name evidence="1" type="ORF">DES41_111148</name>
</gene>
<evidence type="ECO:0000313" key="2">
    <source>
        <dbReference type="Proteomes" id="UP000252884"/>
    </source>
</evidence>
<evidence type="ECO:0008006" key="3">
    <source>
        <dbReference type="Google" id="ProtNLM"/>
    </source>
</evidence>
<reference evidence="1 2" key="1">
    <citation type="submission" date="2018-07" db="EMBL/GenBank/DDBJ databases">
        <title>Genomic Encyclopedia of Type Strains, Phase IV (KMG-IV): sequencing the most valuable type-strain genomes for metagenomic binning, comparative biology and taxonomic classification.</title>
        <authorList>
            <person name="Goeker M."/>
        </authorList>
    </citation>
    <scope>NUCLEOTIDE SEQUENCE [LARGE SCALE GENOMIC DNA]</scope>
    <source>
        <strain evidence="1 2">DSM 21634</strain>
    </source>
</reference>
<organism evidence="1 2">
    <name type="scientific">Pseudorhodoferax soli</name>
    <dbReference type="NCBI Taxonomy" id="545864"/>
    <lineage>
        <taxon>Bacteria</taxon>
        <taxon>Pseudomonadati</taxon>
        <taxon>Pseudomonadota</taxon>
        <taxon>Betaproteobacteria</taxon>
        <taxon>Burkholderiales</taxon>
        <taxon>Comamonadaceae</taxon>
    </lineage>
</organism>
<sequence length="91" mass="9557">MPASNSASTPESVSAAAIKEDALAKVLQHGPETLEVLTRVTGWGEKETQRTLLALIAGGRAKCTNINGRRMFTARPLGALTTGRPMHVTGS</sequence>
<accession>A0A368XE14</accession>
<dbReference type="OrthoDB" id="9896174at2"/>
<dbReference type="EMBL" id="QPJK01000011">
    <property type="protein sequence ID" value="RCW66190.1"/>
    <property type="molecule type" value="Genomic_DNA"/>
</dbReference>
<protein>
    <recommendedName>
        <fullName evidence="3">DprA winged helix domain-containing protein</fullName>
    </recommendedName>
</protein>
<dbReference type="Proteomes" id="UP000252884">
    <property type="component" value="Unassembled WGS sequence"/>
</dbReference>
<dbReference type="RefSeq" id="WP_114471551.1">
    <property type="nucleotide sequence ID" value="NZ_QPJK01000011.1"/>
</dbReference>
<comment type="caution">
    <text evidence="1">The sequence shown here is derived from an EMBL/GenBank/DDBJ whole genome shotgun (WGS) entry which is preliminary data.</text>
</comment>
<name>A0A368XE14_9BURK</name>
<dbReference type="AlphaFoldDB" id="A0A368XE14"/>
<evidence type="ECO:0000313" key="1">
    <source>
        <dbReference type="EMBL" id="RCW66190.1"/>
    </source>
</evidence>
<keyword evidence="2" id="KW-1185">Reference proteome</keyword>